<dbReference type="InterPro" id="IPR037439">
    <property type="entry name" value="Branching_enzy"/>
</dbReference>
<evidence type="ECO:0000256" key="5">
    <source>
        <dbReference type="ARBA" id="ARBA00022679"/>
    </source>
</evidence>
<dbReference type="InterPro" id="IPR006047">
    <property type="entry name" value="GH13_cat_dom"/>
</dbReference>
<dbReference type="InterPro" id="IPR004193">
    <property type="entry name" value="Glyco_hydro_13_N"/>
</dbReference>
<dbReference type="Gene3D" id="2.60.40.10">
    <property type="entry name" value="Immunoglobulins"/>
    <property type="match status" value="1"/>
</dbReference>
<dbReference type="SUPFAM" id="SSF51011">
    <property type="entry name" value="Glycosyl hydrolase domain"/>
    <property type="match status" value="1"/>
</dbReference>
<dbReference type="SUPFAM" id="SSF51445">
    <property type="entry name" value="(Trans)glycosidases"/>
    <property type="match status" value="1"/>
</dbReference>
<dbReference type="InterPro" id="IPR014756">
    <property type="entry name" value="Ig_E-set"/>
</dbReference>
<dbReference type="Proteomes" id="UP001498469">
    <property type="component" value="Unassembled WGS sequence"/>
</dbReference>
<dbReference type="EMBL" id="JAZHFS010000012">
    <property type="protein sequence ID" value="MEF2113396.1"/>
    <property type="molecule type" value="Genomic_DNA"/>
</dbReference>
<evidence type="ECO:0000313" key="8">
    <source>
        <dbReference type="Proteomes" id="UP001498469"/>
    </source>
</evidence>
<evidence type="ECO:0000313" key="7">
    <source>
        <dbReference type="EMBL" id="MEF2113396.1"/>
    </source>
</evidence>
<protein>
    <recommendedName>
        <fullName evidence="3">1,4-alpha-glucan branching enzyme</fullName>
        <ecNumber evidence="3">2.4.1.18</ecNumber>
    </recommendedName>
</protein>
<dbReference type="Pfam" id="PF00128">
    <property type="entry name" value="Alpha-amylase"/>
    <property type="match status" value="1"/>
</dbReference>
<dbReference type="Gene3D" id="2.60.40.1180">
    <property type="entry name" value="Golgi alpha-mannosidase II"/>
    <property type="match status" value="1"/>
</dbReference>
<dbReference type="InterPro" id="IPR013783">
    <property type="entry name" value="Ig-like_fold"/>
</dbReference>
<keyword evidence="5" id="KW-0808">Transferase</keyword>
<keyword evidence="4" id="KW-0328">Glycosyltransferase</keyword>
<dbReference type="EC" id="2.4.1.18" evidence="3"/>
<dbReference type="Pfam" id="PF02922">
    <property type="entry name" value="CBM_48"/>
    <property type="match status" value="1"/>
</dbReference>
<dbReference type="SMART" id="SM00642">
    <property type="entry name" value="Aamy"/>
    <property type="match status" value="1"/>
</dbReference>
<dbReference type="Gene3D" id="3.20.20.80">
    <property type="entry name" value="Glycosidases"/>
    <property type="match status" value="1"/>
</dbReference>
<keyword evidence="8" id="KW-1185">Reference proteome</keyword>
<dbReference type="PIRSF" id="PIRSF000463">
    <property type="entry name" value="GlgB"/>
    <property type="match status" value="1"/>
</dbReference>
<dbReference type="SUPFAM" id="SSF81296">
    <property type="entry name" value="E set domains"/>
    <property type="match status" value="1"/>
</dbReference>
<reference evidence="7 8" key="1">
    <citation type="submission" date="2023-11" db="EMBL/GenBank/DDBJ databases">
        <title>Draft genome sequence of a psychrophilic Clostridium strain from permafrost water brine.</title>
        <authorList>
            <person name="Shcherbakova V.A."/>
            <person name="Trubitsyn V.E."/>
            <person name="Zakharyuk A.G."/>
        </authorList>
    </citation>
    <scope>NUCLEOTIDE SEQUENCE [LARGE SCALE GENOMIC DNA]</scope>
    <source>
        <strain evidence="7 8">14F</strain>
    </source>
</reference>
<organism evidence="7 8">
    <name type="scientific">Clostridium frigoriphilum</name>
    <dbReference type="NCBI Taxonomy" id="443253"/>
    <lineage>
        <taxon>Bacteria</taxon>
        <taxon>Bacillati</taxon>
        <taxon>Bacillota</taxon>
        <taxon>Clostridia</taxon>
        <taxon>Eubacteriales</taxon>
        <taxon>Clostridiaceae</taxon>
        <taxon>Clostridium</taxon>
    </lineage>
</organism>
<proteinExistence type="inferred from homology"/>
<evidence type="ECO:0000256" key="3">
    <source>
        <dbReference type="ARBA" id="ARBA00012541"/>
    </source>
</evidence>
<comment type="caution">
    <text evidence="7">The sequence shown here is derived from an EMBL/GenBank/DDBJ whole genome shotgun (WGS) entry which is preliminary data.</text>
</comment>
<dbReference type="InterPro" id="IPR013780">
    <property type="entry name" value="Glyco_hydro_b"/>
</dbReference>
<name>A0ABU7UPT0_9CLOT</name>
<evidence type="ECO:0000256" key="4">
    <source>
        <dbReference type="ARBA" id="ARBA00022676"/>
    </source>
</evidence>
<dbReference type="InterPro" id="IPR017853">
    <property type="entry name" value="GH"/>
</dbReference>
<evidence type="ECO:0000256" key="1">
    <source>
        <dbReference type="ARBA" id="ARBA00000826"/>
    </source>
</evidence>
<accession>A0ABU7UPT0</accession>
<dbReference type="InterPro" id="IPR006048">
    <property type="entry name" value="A-amylase/branching_C"/>
</dbReference>
<dbReference type="GO" id="GO:0016787">
    <property type="term" value="F:hydrolase activity"/>
    <property type="evidence" value="ECO:0007669"/>
    <property type="project" value="UniProtKB-KW"/>
</dbReference>
<dbReference type="CDD" id="cd11321">
    <property type="entry name" value="AmyAc_bac_euk_BE"/>
    <property type="match status" value="1"/>
</dbReference>
<gene>
    <name evidence="7" type="ORF">SJI18_13895</name>
</gene>
<dbReference type="RefSeq" id="WP_331702530.1">
    <property type="nucleotide sequence ID" value="NZ_JAZHFS010000012.1"/>
</dbReference>
<comment type="catalytic activity">
    <reaction evidence="1">
        <text>Transfers a segment of a (1-&gt;4)-alpha-D-glucan chain to a primary hydroxy group in a similar glucan chain.</text>
        <dbReference type="EC" id="2.4.1.18"/>
    </reaction>
</comment>
<dbReference type="CDD" id="cd02854">
    <property type="entry name" value="E_set_GBE_euk_N"/>
    <property type="match status" value="1"/>
</dbReference>
<keyword evidence="7" id="KW-0378">Hydrolase</keyword>
<dbReference type="PANTHER" id="PTHR43651:SF3">
    <property type="entry name" value="1,4-ALPHA-GLUCAN-BRANCHING ENZYME"/>
    <property type="match status" value="1"/>
</dbReference>
<evidence type="ECO:0000256" key="2">
    <source>
        <dbReference type="ARBA" id="ARBA00009000"/>
    </source>
</evidence>
<sequence>MEDNKNEHIKIMDIDPYLKPYESDINLRMKSYSSSKKKLLGYNQDFKSFANGELYYGFHLMKDGWIYREWAPNADALYLIGDFNYWDPHTHPMQKTENGNWEIFLPGVQALKHMSRVKVRVVAKRKSRDRIPLYIKRTVQDHDTHDFAGQIWQPEHAFIWQDSGFHIESTKPLFIYETHVGMAQEKDGIGTFNEFTENILPRIKADGYNTLQLMAIMQHPYYASFGYQVSNFYAVSSWFGTPEDLKKLINTAHLMGIAVLLDLVHSHSIKNIAEGINEFDGTDYQFFHTGIKGNHPAWGTKLFNYGKPEVIHFLLSNIKFWLEEYHFDGYRFDGVSSMLYHHQGLGVAFTDYSKYFSMETDIEAITYLQFANDLIREVNPTAVTIAEDMSGMPGMCIPVSFGGLGFDYRLSMGVPDLWVKILKELPDEKWSMNQLWYELTSRRPMEKNIGYSESHDQALVGDKTIMFRLGGKEMYSHMLKDDDNLIINRAIELDKLIKFITITLGGEGYLNFMGNEFGHPEWIDFPREGNNWSYKYARRQWSLMENKDLKYDYLSNFDREMINFIKYNNVLSASDEQNLWTDEKFKLLAFRKGGLVFLFNFNSDTSFPKYELPTSENGDYKVVFNSDEVMFGGQSRIDTKYIYHTKVLSHKDNKTGVIINTPSRTVLVLKKIDNNTD</sequence>
<comment type="similarity">
    <text evidence="2">Belongs to the glycosyl hydrolase 13 family. GlgB subfamily.</text>
</comment>
<feature type="domain" description="Glycosyl hydrolase family 13 catalytic" evidence="6">
    <location>
        <begin position="177"/>
        <end position="542"/>
    </location>
</feature>
<dbReference type="PANTHER" id="PTHR43651">
    <property type="entry name" value="1,4-ALPHA-GLUCAN-BRANCHING ENZYME"/>
    <property type="match status" value="1"/>
</dbReference>
<evidence type="ECO:0000259" key="6">
    <source>
        <dbReference type="SMART" id="SM00642"/>
    </source>
</evidence>
<dbReference type="Pfam" id="PF02806">
    <property type="entry name" value="Alpha-amylase_C"/>
    <property type="match status" value="1"/>
</dbReference>